<feature type="binding site" evidence="7">
    <location>
        <position position="165"/>
    </location>
    <ligand>
        <name>UDP-N-acetyl-alpha-D-muramoyl-L-alanyl-D-glutamate</name>
        <dbReference type="ChEBI" id="CHEBI:83900"/>
    </ligand>
</feature>
<dbReference type="NCBIfam" id="NF001124">
    <property type="entry name" value="PRK00139.1-2"/>
    <property type="match status" value="1"/>
</dbReference>
<feature type="domain" description="Mur ligase central" evidence="11">
    <location>
        <begin position="94"/>
        <end position="296"/>
    </location>
</feature>
<proteinExistence type="inferred from homology"/>
<evidence type="ECO:0000259" key="9">
    <source>
        <dbReference type="Pfam" id="PF01225"/>
    </source>
</evidence>
<dbReference type="Gene3D" id="3.40.1390.10">
    <property type="entry name" value="MurE/MurF, N-terminal domain"/>
    <property type="match status" value="1"/>
</dbReference>
<evidence type="ECO:0000256" key="5">
    <source>
        <dbReference type="ARBA" id="ARBA00023306"/>
    </source>
</evidence>
<keyword evidence="7" id="KW-0963">Cytoplasm</keyword>
<feature type="binding site" evidence="7">
    <location>
        <position position="18"/>
    </location>
    <ligand>
        <name>UDP-N-acetyl-alpha-D-muramoyl-L-alanyl-D-glutamate</name>
        <dbReference type="ChEBI" id="CHEBI:83900"/>
    </ligand>
</feature>
<comment type="function">
    <text evidence="7">Catalyzes the addition of meso-diaminopimelic acid to the nucleotide precursor UDP-N-acetylmuramoyl-L-alanyl-D-glutamate (UMAG) in the biosynthesis of bacterial cell-wall peptidoglycan.</text>
</comment>
<dbReference type="GO" id="GO:0009252">
    <property type="term" value="P:peptidoglycan biosynthetic process"/>
    <property type="evidence" value="ECO:0007669"/>
    <property type="project" value="UniProtKB-UniRule"/>
</dbReference>
<keyword evidence="6 7" id="KW-0961">Cell wall biogenesis/degradation</keyword>
<feature type="short sequence motif" description="Meso-diaminopimelate recognition motif" evidence="7">
    <location>
        <begin position="392"/>
        <end position="395"/>
    </location>
</feature>
<feature type="binding site" evidence="7">
    <location>
        <begin position="392"/>
        <end position="395"/>
    </location>
    <ligand>
        <name>meso-2,6-diaminopimelate</name>
        <dbReference type="ChEBI" id="CHEBI:57791"/>
    </ligand>
</feature>
<evidence type="ECO:0000259" key="11">
    <source>
        <dbReference type="Pfam" id="PF08245"/>
    </source>
</evidence>
<feature type="domain" description="Mur ligase C-terminal" evidence="10">
    <location>
        <begin position="319"/>
        <end position="442"/>
    </location>
</feature>
<dbReference type="Gene3D" id="3.40.1190.10">
    <property type="entry name" value="Mur-like, catalytic domain"/>
    <property type="match status" value="1"/>
</dbReference>
<dbReference type="GO" id="GO:0071555">
    <property type="term" value="P:cell wall organization"/>
    <property type="evidence" value="ECO:0007669"/>
    <property type="project" value="UniProtKB-KW"/>
</dbReference>
<feature type="binding site" evidence="7">
    <location>
        <position position="368"/>
    </location>
    <ligand>
        <name>meso-2,6-diaminopimelate</name>
        <dbReference type="ChEBI" id="CHEBI:57791"/>
    </ligand>
</feature>
<evidence type="ECO:0000256" key="2">
    <source>
        <dbReference type="ARBA" id="ARBA00022618"/>
    </source>
</evidence>
<keyword evidence="7" id="KW-0460">Magnesium</keyword>
<dbReference type="Pfam" id="PF01225">
    <property type="entry name" value="Mur_ligase"/>
    <property type="match status" value="1"/>
</dbReference>
<dbReference type="InterPro" id="IPR013221">
    <property type="entry name" value="Mur_ligase_cen"/>
</dbReference>
<dbReference type="GO" id="GO:0008765">
    <property type="term" value="F:UDP-N-acetylmuramoylalanyl-D-glutamate-2,6-diaminopimelate ligase activity"/>
    <property type="evidence" value="ECO:0007669"/>
    <property type="project" value="UniProtKB-UniRule"/>
</dbReference>
<keyword evidence="13" id="KW-1185">Reference proteome</keyword>
<comment type="similarity">
    <text evidence="1 7">Belongs to the MurCDEF family. MurE subfamily.</text>
</comment>
<dbReference type="SUPFAM" id="SSF53623">
    <property type="entry name" value="MurD-like peptide ligases, catalytic domain"/>
    <property type="match status" value="1"/>
</dbReference>
<dbReference type="PANTHER" id="PTHR23135:SF4">
    <property type="entry name" value="UDP-N-ACETYLMURAMOYL-L-ALANYL-D-GLUTAMATE--2,6-DIAMINOPIMELATE LIGASE MURE HOMOLOG, CHLOROPLASTIC"/>
    <property type="match status" value="1"/>
</dbReference>
<dbReference type="InterPro" id="IPR004101">
    <property type="entry name" value="Mur_ligase_C"/>
</dbReference>
<keyword evidence="2 7" id="KW-0132">Cell division</keyword>
<dbReference type="HOGENOM" id="CLU_022291_3_1_5"/>
<dbReference type="GO" id="GO:0008360">
    <property type="term" value="P:regulation of cell shape"/>
    <property type="evidence" value="ECO:0007669"/>
    <property type="project" value="UniProtKB-KW"/>
</dbReference>
<organism evidence="12 13">
    <name type="scientific">Afipia clevelandensis ATCC 49720</name>
    <dbReference type="NCBI Taxonomy" id="883079"/>
    <lineage>
        <taxon>Bacteria</taxon>
        <taxon>Pseudomonadati</taxon>
        <taxon>Pseudomonadota</taxon>
        <taxon>Alphaproteobacteria</taxon>
        <taxon>Hyphomicrobiales</taxon>
        <taxon>Nitrobacteraceae</taxon>
        <taxon>Afipia</taxon>
    </lineage>
</organism>
<dbReference type="InterPro" id="IPR035911">
    <property type="entry name" value="MurE/MurF_N"/>
</dbReference>
<name>K8P872_9BRAD</name>
<dbReference type="HAMAP" id="MF_00208">
    <property type="entry name" value="MurE"/>
    <property type="match status" value="1"/>
</dbReference>
<keyword evidence="7" id="KW-0547">Nucleotide-binding</keyword>
<dbReference type="GO" id="GO:0005737">
    <property type="term" value="C:cytoplasm"/>
    <property type="evidence" value="ECO:0007669"/>
    <property type="project" value="UniProtKB-SubCell"/>
</dbReference>
<evidence type="ECO:0000256" key="3">
    <source>
        <dbReference type="ARBA" id="ARBA00022960"/>
    </source>
</evidence>
<feature type="binding site" evidence="7">
    <location>
        <position position="173"/>
    </location>
    <ligand>
        <name>UDP-N-acetyl-alpha-D-muramoyl-L-alanyl-D-glutamate</name>
        <dbReference type="ChEBI" id="CHEBI:83900"/>
    </ligand>
</feature>
<dbReference type="NCBIfam" id="NF001126">
    <property type="entry name" value="PRK00139.1-4"/>
    <property type="match status" value="1"/>
</dbReference>
<dbReference type="InterPro" id="IPR036615">
    <property type="entry name" value="Mur_ligase_C_dom_sf"/>
</dbReference>
<dbReference type="InterPro" id="IPR000713">
    <property type="entry name" value="Mur_ligase_N"/>
</dbReference>
<dbReference type="PANTHER" id="PTHR23135">
    <property type="entry name" value="MUR LIGASE FAMILY MEMBER"/>
    <property type="match status" value="1"/>
</dbReference>
<dbReference type="PATRIC" id="fig|883079.3.peg.2078"/>
<comment type="PTM">
    <text evidence="7">Carboxylation is probably crucial for Mg(2+) binding and, consequently, for the gamma-phosphate positioning of ATP.</text>
</comment>
<protein>
    <recommendedName>
        <fullName evidence="7">UDP-N-acetylmuramoyl-L-alanyl-D-glutamate--2,6-diaminopimelate ligase</fullName>
        <ecNumber evidence="7">6.3.2.13</ecNumber>
    </recommendedName>
    <alternativeName>
        <fullName evidence="7">Meso-A2pm-adding enzyme</fullName>
    </alternativeName>
    <alternativeName>
        <fullName evidence="7">Meso-diaminopimelate-adding enzyme</fullName>
    </alternativeName>
    <alternativeName>
        <fullName evidence="7">UDP-MurNAc-L-Ala-D-Glu:meso-diaminopimelate ligase</fullName>
    </alternativeName>
    <alternativeName>
        <fullName evidence="7">UDP-MurNAc-tripeptide synthetase</fullName>
    </alternativeName>
    <alternativeName>
        <fullName evidence="7">UDP-N-acetylmuramyl-tripeptide synthetase</fullName>
    </alternativeName>
</protein>
<keyword evidence="4 7" id="KW-0573">Peptidoglycan synthesis</keyword>
<dbReference type="Proteomes" id="UP000001095">
    <property type="component" value="Unassembled WGS sequence"/>
</dbReference>
<feature type="modified residue" description="N6-carboxylysine" evidence="7">
    <location>
        <position position="205"/>
    </location>
</feature>
<evidence type="ECO:0000256" key="4">
    <source>
        <dbReference type="ARBA" id="ARBA00022984"/>
    </source>
</evidence>
<dbReference type="GO" id="GO:0051301">
    <property type="term" value="P:cell division"/>
    <property type="evidence" value="ECO:0007669"/>
    <property type="project" value="UniProtKB-KW"/>
</dbReference>
<comment type="cofactor">
    <cofactor evidence="7">
        <name>Mg(2+)</name>
        <dbReference type="ChEBI" id="CHEBI:18420"/>
    </cofactor>
</comment>
<comment type="caution">
    <text evidence="7">Lacks conserved residue(s) required for the propagation of feature annotation.</text>
</comment>
<dbReference type="AlphaFoldDB" id="K8P872"/>
<dbReference type="EC" id="6.3.2.13" evidence="7"/>
<accession>K8P872</accession>
<dbReference type="EMBL" id="AGWY01000008">
    <property type="protein sequence ID" value="EKS35835.1"/>
    <property type="molecule type" value="Genomic_DNA"/>
</dbReference>
<evidence type="ECO:0000256" key="1">
    <source>
        <dbReference type="ARBA" id="ARBA00005898"/>
    </source>
</evidence>
<dbReference type="GO" id="GO:0000287">
    <property type="term" value="F:magnesium ion binding"/>
    <property type="evidence" value="ECO:0007669"/>
    <property type="project" value="UniProtKB-UniRule"/>
</dbReference>
<sequence>MIGAQHADVAVTGLAVDSRAVKPGHVFFALAGVKTDGARFIDQAIAAGAVAVVSDRLPGSDSRVAFIAVPNPRRALALAAARFYPRQPQTIAAVTGTSGKTSVAVFTRQIWQQLGFDAASIGTIGLVSPKRTVYGSLTTPDPIALHRSLDEIAGEGITHLAFEASSHGLDQHRLDGVRVSAGAFTNLSRDHMDYHPTVEHYLAAKLRLFTDLVVDGGAAVIAADHDHSAAVIEAARVRKLRILTVGRNGDAIRLLDVAVDGFAQKLTVEHGGKRYNVRLPLVGDFQIENAMVAAGLVIATGGGPVRVFAALENLQGAPGRLELVGERNGAPVFVDYAHKPDALAKALEALRPYTRRKLVVVFGAGGDRDAGKRPLMGAIAADNADTVIVTDDNPRSENPASIRAAIMAAAKGATDIADRNEAIRAAVAGLQQGDALLIAGKGHETGQIVGDKVLPFSDHEAAIAALAEHAA</sequence>
<dbReference type="SUPFAM" id="SSF63418">
    <property type="entry name" value="MurE/MurF N-terminal domain"/>
    <property type="match status" value="1"/>
</dbReference>
<evidence type="ECO:0000256" key="6">
    <source>
        <dbReference type="ARBA" id="ARBA00023316"/>
    </source>
</evidence>
<dbReference type="Gene3D" id="3.90.190.20">
    <property type="entry name" value="Mur ligase, C-terminal domain"/>
    <property type="match status" value="1"/>
</dbReference>
<dbReference type="Pfam" id="PF02875">
    <property type="entry name" value="Mur_ligase_C"/>
    <property type="match status" value="1"/>
</dbReference>
<dbReference type="UniPathway" id="UPA00219"/>
<keyword evidence="5 7" id="KW-0131">Cell cycle</keyword>
<feature type="binding site" evidence="7">
    <location>
        <position position="444"/>
    </location>
    <ligand>
        <name>meso-2,6-diaminopimelate</name>
        <dbReference type="ChEBI" id="CHEBI:57791"/>
    </ligand>
</feature>
<dbReference type="GO" id="GO:0005524">
    <property type="term" value="F:ATP binding"/>
    <property type="evidence" value="ECO:0007669"/>
    <property type="project" value="UniProtKB-UniRule"/>
</dbReference>
<feature type="binding site" evidence="7">
    <location>
        <begin position="138"/>
        <end position="139"/>
    </location>
    <ligand>
        <name>UDP-N-acetyl-alpha-D-muramoyl-L-alanyl-D-glutamate</name>
        <dbReference type="ChEBI" id="CHEBI:83900"/>
    </ligand>
</feature>
<reference evidence="12 13" key="1">
    <citation type="submission" date="2012-04" db="EMBL/GenBank/DDBJ databases">
        <title>The Genome Sequence of Afipia clevelandensis ATCC 49720.</title>
        <authorList>
            <consortium name="The Broad Institute Genome Sequencing Platform"/>
            <person name="Earl A."/>
            <person name="Ward D."/>
            <person name="Feldgarden M."/>
            <person name="Gevers D."/>
            <person name="Huys G."/>
            <person name="Walker B."/>
            <person name="Young S.K."/>
            <person name="Zeng Q."/>
            <person name="Gargeya S."/>
            <person name="Fitzgerald M."/>
            <person name="Haas B."/>
            <person name="Abouelleil A."/>
            <person name="Alvarado L."/>
            <person name="Arachchi H.M."/>
            <person name="Berlin A."/>
            <person name="Chapman S.B."/>
            <person name="Goldberg J."/>
            <person name="Griggs A."/>
            <person name="Gujja S."/>
            <person name="Hansen M."/>
            <person name="Howarth C."/>
            <person name="Imamovic A."/>
            <person name="Larimer J."/>
            <person name="McCowen C."/>
            <person name="Montmayeur A."/>
            <person name="Murphy C."/>
            <person name="Neiman D."/>
            <person name="Pearson M."/>
            <person name="Priest M."/>
            <person name="Roberts A."/>
            <person name="Saif S."/>
            <person name="Shea T."/>
            <person name="Sisk P."/>
            <person name="Sykes S."/>
            <person name="Wortman J."/>
            <person name="Nusbaum C."/>
            <person name="Birren B."/>
        </authorList>
    </citation>
    <scope>NUCLEOTIDE SEQUENCE [LARGE SCALE GENOMIC DNA]</scope>
    <source>
        <strain evidence="12 13">ATCC 49720</strain>
    </source>
</reference>
<evidence type="ECO:0000313" key="12">
    <source>
        <dbReference type="EMBL" id="EKS35835.1"/>
    </source>
</evidence>
<dbReference type="NCBIfam" id="TIGR01085">
    <property type="entry name" value="murE"/>
    <property type="match status" value="1"/>
</dbReference>
<comment type="caution">
    <text evidence="12">The sequence shown here is derived from an EMBL/GenBank/DDBJ whole genome shotgun (WGS) entry which is preliminary data.</text>
</comment>
<keyword evidence="7" id="KW-0067">ATP-binding</keyword>
<feature type="binding site" evidence="7">
    <location>
        <position position="440"/>
    </location>
    <ligand>
        <name>meso-2,6-diaminopimelate</name>
        <dbReference type="ChEBI" id="CHEBI:57791"/>
    </ligand>
</feature>
<evidence type="ECO:0000313" key="13">
    <source>
        <dbReference type="Proteomes" id="UP000001095"/>
    </source>
</evidence>
<evidence type="ECO:0000256" key="8">
    <source>
        <dbReference type="RuleBase" id="RU004135"/>
    </source>
</evidence>
<feature type="binding site" evidence="7">
    <location>
        <begin position="96"/>
        <end position="102"/>
    </location>
    <ligand>
        <name>ATP</name>
        <dbReference type="ChEBI" id="CHEBI:30616"/>
    </ligand>
</feature>
<dbReference type="Pfam" id="PF08245">
    <property type="entry name" value="Mur_ligase_M"/>
    <property type="match status" value="1"/>
</dbReference>
<dbReference type="InterPro" id="IPR005761">
    <property type="entry name" value="UDP-N-AcMur-Glu-dNH2Pim_ligase"/>
</dbReference>
<feature type="domain" description="Mur ligase N-terminal catalytic" evidence="9">
    <location>
        <begin position="11"/>
        <end position="84"/>
    </location>
</feature>
<comment type="catalytic activity">
    <reaction evidence="7">
        <text>UDP-N-acetyl-alpha-D-muramoyl-L-alanyl-D-glutamate + meso-2,6-diaminopimelate + ATP = UDP-N-acetyl-alpha-D-muramoyl-L-alanyl-gamma-D-glutamyl-meso-2,6-diaminopimelate + ADP + phosphate + H(+)</text>
        <dbReference type="Rhea" id="RHEA:23676"/>
        <dbReference type="ChEBI" id="CHEBI:15378"/>
        <dbReference type="ChEBI" id="CHEBI:30616"/>
        <dbReference type="ChEBI" id="CHEBI:43474"/>
        <dbReference type="ChEBI" id="CHEBI:57791"/>
        <dbReference type="ChEBI" id="CHEBI:83900"/>
        <dbReference type="ChEBI" id="CHEBI:83905"/>
        <dbReference type="ChEBI" id="CHEBI:456216"/>
        <dbReference type="EC" id="6.3.2.13"/>
    </reaction>
</comment>
<gene>
    <name evidence="7" type="primary">murE</name>
    <name evidence="12" type="ORF">HMPREF9696_02047</name>
</gene>
<keyword evidence="3 7" id="KW-0133">Cell shape</keyword>
<keyword evidence="7 12" id="KW-0436">Ligase</keyword>
<feature type="binding site" evidence="7">
    <location>
        <position position="171"/>
    </location>
    <ligand>
        <name>UDP-N-acetyl-alpha-D-muramoyl-L-alanyl-D-glutamate</name>
        <dbReference type="ChEBI" id="CHEBI:83900"/>
    </ligand>
</feature>
<evidence type="ECO:0000256" key="7">
    <source>
        <dbReference type="HAMAP-Rule" id="MF_00208"/>
    </source>
</evidence>
<evidence type="ECO:0000259" key="10">
    <source>
        <dbReference type="Pfam" id="PF02875"/>
    </source>
</evidence>
<comment type="subcellular location">
    <subcellularLocation>
        <location evidence="7 8">Cytoplasm</location>
    </subcellularLocation>
</comment>
<dbReference type="SUPFAM" id="SSF53244">
    <property type="entry name" value="MurD-like peptide ligases, peptide-binding domain"/>
    <property type="match status" value="1"/>
</dbReference>
<dbReference type="InterPro" id="IPR036565">
    <property type="entry name" value="Mur-like_cat_sf"/>
</dbReference>
<comment type="pathway">
    <text evidence="7 8">Cell wall biogenesis; peptidoglycan biosynthesis.</text>
</comment>